<keyword evidence="10" id="KW-0998">Cell outer membrane</keyword>
<keyword evidence="7" id="KW-0406">Ion transport</keyword>
<evidence type="ECO:0000313" key="13">
    <source>
        <dbReference type="EMBL" id="QRQ91611.1"/>
    </source>
</evidence>
<dbReference type="InterPro" id="IPR033900">
    <property type="entry name" value="Gram_neg_porin_domain"/>
</dbReference>
<evidence type="ECO:0000256" key="10">
    <source>
        <dbReference type="ARBA" id="ARBA00023237"/>
    </source>
</evidence>
<evidence type="ECO:0000256" key="1">
    <source>
        <dbReference type="ARBA" id="ARBA00004571"/>
    </source>
</evidence>
<dbReference type="PRINTS" id="PR00184">
    <property type="entry name" value="NEISSPPORIN"/>
</dbReference>
<evidence type="ECO:0000256" key="6">
    <source>
        <dbReference type="ARBA" id="ARBA00022729"/>
    </source>
</evidence>
<reference evidence="13 17" key="3">
    <citation type="submission" date="2021-02" db="EMBL/GenBank/DDBJ databases">
        <title>Complete Genome Sequence of Cupriavidus oxalaticus Strain Ox1, a Soil Oxalate-Degrading Species.</title>
        <authorList>
            <person name="Palmieri F."/>
            <person name="Udriet P."/>
            <person name="Deuasquier M."/>
            <person name="Beaudoing E."/>
            <person name="Johnson S.L."/>
            <person name="Davenport K.W."/>
            <person name="Chain P.S."/>
            <person name="Bindschedler S."/>
            <person name="Junier P."/>
        </authorList>
    </citation>
    <scope>NUCLEOTIDE SEQUENCE [LARGE SCALE GENOMIC DNA]</scope>
    <source>
        <strain evidence="13 17">Ox1</strain>
    </source>
</reference>
<dbReference type="EMBL" id="OGUS01000004">
    <property type="protein sequence ID" value="SPC05093.1"/>
    <property type="molecule type" value="Genomic_DNA"/>
</dbReference>
<dbReference type="Pfam" id="PF13609">
    <property type="entry name" value="Porin_4"/>
    <property type="match status" value="1"/>
</dbReference>
<dbReference type="GO" id="GO:0009279">
    <property type="term" value="C:cell outer membrane"/>
    <property type="evidence" value="ECO:0007669"/>
    <property type="project" value="UniProtKB-SubCell"/>
</dbReference>
<evidence type="ECO:0000256" key="4">
    <source>
        <dbReference type="ARBA" id="ARBA00022452"/>
    </source>
</evidence>
<organism evidence="14 16">
    <name type="scientific">Cupriavidus oxalaticus</name>
    <dbReference type="NCBI Taxonomy" id="96344"/>
    <lineage>
        <taxon>Bacteria</taxon>
        <taxon>Pseudomonadati</taxon>
        <taxon>Pseudomonadota</taxon>
        <taxon>Betaproteobacteria</taxon>
        <taxon>Burkholderiales</taxon>
        <taxon>Burkholderiaceae</taxon>
        <taxon>Cupriavidus</taxon>
    </lineage>
</organism>
<dbReference type="Gene3D" id="2.40.160.10">
    <property type="entry name" value="Porin"/>
    <property type="match status" value="1"/>
</dbReference>
<evidence type="ECO:0000259" key="12">
    <source>
        <dbReference type="Pfam" id="PF13609"/>
    </source>
</evidence>
<dbReference type="Proteomes" id="UP000256862">
    <property type="component" value="Plasmid CO2235_mp"/>
</dbReference>
<dbReference type="EMBL" id="CP069811">
    <property type="protein sequence ID" value="QRQ91611.1"/>
    <property type="molecule type" value="Genomic_DNA"/>
</dbReference>
<proteinExistence type="predicted"/>
<dbReference type="InterPro" id="IPR002299">
    <property type="entry name" value="Porin_Neis"/>
</dbReference>
<dbReference type="CDD" id="cd00342">
    <property type="entry name" value="gram_neg_porins"/>
    <property type="match status" value="1"/>
</dbReference>
<evidence type="ECO:0000313" key="17">
    <source>
        <dbReference type="Proteomes" id="UP000623307"/>
    </source>
</evidence>
<evidence type="ECO:0000313" key="14">
    <source>
        <dbReference type="EMBL" id="SPC05093.1"/>
    </source>
</evidence>
<keyword evidence="9" id="KW-0472">Membrane</keyword>
<dbReference type="RefSeq" id="WP_063240986.1">
    <property type="nucleotide sequence ID" value="NZ_CP069809.1"/>
</dbReference>
<evidence type="ECO:0000256" key="8">
    <source>
        <dbReference type="ARBA" id="ARBA00023114"/>
    </source>
</evidence>
<name>A0A375FNG5_9BURK</name>
<dbReference type="InterPro" id="IPR023614">
    <property type="entry name" value="Porin_dom_sf"/>
</dbReference>
<keyword evidence="4" id="KW-1134">Transmembrane beta strand</keyword>
<sequence length="354" mass="37289">MKRILSIAGAMLAAAATHAHAQSSVTLYGVADAGIEYLNHVPNAAGQGENLFRMTSGNIAGSRWGMRGVEDLGGGLKGVFVLEGGMVLDSGMASQGGRIFGRKAYVGVDSSTFGQFTMGRHHNLMFDLIITFDPMYFAPKYSSFSHDPWLAGRVDNAAKYTGKFGGLTVAGLYSFGVDSTVANGSEVPGNSRVGRDMSAGFSYQAGKFRVGGVYDQLNGNSAAKAGLTERRYVGAAAVDIGPVTAYLGYRRLVSQLLASMTRTDLIWTGANWNISPSLALTGAVYKTNDRTSAKDPVSFVLSADYRLSKRTDAYVTASYTKNKGGSALGANGYDGSVLPGANQIGAVIGMRHSF</sequence>
<keyword evidence="5" id="KW-0812">Transmembrane</keyword>
<evidence type="ECO:0000256" key="7">
    <source>
        <dbReference type="ARBA" id="ARBA00023065"/>
    </source>
</evidence>
<protein>
    <submittedName>
        <fullName evidence="13 14">Porin</fullName>
    </submittedName>
</protein>
<dbReference type="PANTHER" id="PTHR34501:SF9">
    <property type="entry name" value="MAJOR OUTER MEMBRANE PROTEIN P.IA"/>
    <property type="match status" value="1"/>
</dbReference>
<evidence type="ECO:0000313" key="16">
    <source>
        <dbReference type="Proteomes" id="UP000256862"/>
    </source>
</evidence>
<keyword evidence="3" id="KW-0813">Transport</keyword>
<evidence type="ECO:0000256" key="11">
    <source>
        <dbReference type="SAM" id="SignalP"/>
    </source>
</evidence>
<reference evidence="16" key="2">
    <citation type="submission" date="2018-01" db="EMBL/GenBank/DDBJ databases">
        <authorList>
            <person name="Gaut B.S."/>
            <person name="Morton B.R."/>
            <person name="Clegg M.T."/>
            <person name="Duvall M.R."/>
        </authorList>
    </citation>
    <scope>NUCLEOTIDE SEQUENCE [LARGE SCALE GENOMIC DNA]</scope>
</reference>
<evidence type="ECO:0000256" key="5">
    <source>
        <dbReference type="ARBA" id="ARBA00022692"/>
    </source>
</evidence>
<comment type="subcellular location">
    <subcellularLocation>
        <location evidence="1">Cell outer membrane</location>
        <topology evidence="1">Multi-pass membrane protein</topology>
    </subcellularLocation>
</comment>
<keyword evidence="8" id="KW-0626">Porin</keyword>
<evidence type="ECO:0000256" key="3">
    <source>
        <dbReference type="ARBA" id="ARBA00022448"/>
    </source>
</evidence>
<feature type="chain" id="PRO_5044585568" evidence="11">
    <location>
        <begin position="22"/>
        <end position="354"/>
    </location>
</feature>
<gene>
    <name evidence="15" type="ORF">CO2235_MP10387</name>
    <name evidence="14" type="ORF">CO2235_U1010047</name>
    <name evidence="13" type="ORF">JTE92_01280</name>
</gene>
<dbReference type="EMBL" id="OGUS01000132">
    <property type="protein sequence ID" value="SPC18209.1"/>
    <property type="molecule type" value="Genomic_DNA"/>
</dbReference>
<dbReference type="SUPFAM" id="SSF56935">
    <property type="entry name" value="Porins"/>
    <property type="match status" value="1"/>
</dbReference>
<dbReference type="Proteomes" id="UP000623307">
    <property type="component" value="Chromosome 1"/>
</dbReference>
<accession>A0A375FNG5</accession>
<dbReference type="PANTHER" id="PTHR34501">
    <property type="entry name" value="PROTEIN YDDL-RELATED"/>
    <property type="match status" value="1"/>
</dbReference>
<dbReference type="AlphaFoldDB" id="A0A375FNG5"/>
<dbReference type="GO" id="GO:0046930">
    <property type="term" value="C:pore complex"/>
    <property type="evidence" value="ECO:0007669"/>
    <property type="project" value="UniProtKB-KW"/>
</dbReference>
<reference evidence="14" key="1">
    <citation type="submission" date="2018-01" db="EMBL/GenBank/DDBJ databases">
        <authorList>
            <person name="Clerissi C."/>
        </authorList>
    </citation>
    <scope>NUCLEOTIDE SEQUENCE</scope>
    <source>
        <strain evidence="14">Cupriavidus oxalaticus LMG 2235</strain>
    </source>
</reference>
<dbReference type="GeneID" id="303488125"/>
<dbReference type="GO" id="GO:0006811">
    <property type="term" value="P:monoatomic ion transport"/>
    <property type="evidence" value="ECO:0007669"/>
    <property type="project" value="UniProtKB-KW"/>
</dbReference>
<dbReference type="InterPro" id="IPR050298">
    <property type="entry name" value="Gram-neg_bact_OMP"/>
</dbReference>
<evidence type="ECO:0000256" key="2">
    <source>
        <dbReference type="ARBA" id="ARBA00011233"/>
    </source>
</evidence>
<keyword evidence="17" id="KW-1185">Reference proteome</keyword>
<comment type="subunit">
    <text evidence="2">Homotrimer.</text>
</comment>
<dbReference type="GO" id="GO:0015288">
    <property type="term" value="F:porin activity"/>
    <property type="evidence" value="ECO:0007669"/>
    <property type="project" value="UniProtKB-KW"/>
</dbReference>
<feature type="signal peptide" evidence="11">
    <location>
        <begin position="1"/>
        <end position="21"/>
    </location>
</feature>
<evidence type="ECO:0000256" key="9">
    <source>
        <dbReference type="ARBA" id="ARBA00023136"/>
    </source>
</evidence>
<feature type="domain" description="Porin" evidence="12">
    <location>
        <begin position="9"/>
        <end position="324"/>
    </location>
</feature>
<dbReference type="OrthoDB" id="8952625at2"/>
<evidence type="ECO:0000313" key="15">
    <source>
        <dbReference type="EMBL" id="SPC18209.1"/>
    </source>
</evidence>
<keyword evidence="6 11" id="KW-0732">Signal</keyword>